<sequence>MVRGPSNHGEVRRAAGKPSTAEQLWRKYGDENKGRYHETPVRYTIPGTRNLDCTGSHHDTSEHFTEVSRPKRKSVPITDIDTGTYLDRQKKYEPVEQESKWLLDTSCYNSELFHIDISLQLTRKSYRWEWESTRYYHIPSEGHTIEPHSAVLSFRTINSNTSKASSNARSTWKSKKLVKP</sequence>
<feature type="compositionally biased region" description="Polar residues" evidence="1">
    <location>
        <begin position="161"/>
        <end position="171"/>
    </location>
</feature>
<feature type="region of interest" description="Disordered" evidence="1">
    <location>
        <begin position="1"/>
        <end position="31"/>
    </location>
</feature>
<name>A0A3N4HH17_ASCIM</name>
<reference evidence="2 3" key="1">
    <citation type="journal article" date="2018" name="Nat. Ecol. Evol.">
        <title>Pezizomycetes genomes reveal the molecular basis of ectomycorrhizal truffle lifestyle.</title>
        <authorList>
            <person name="Murat C."/>
            <person name="Payen T."/>
            <person name="Noel B."/>
            <person name="Kuo A."/>
            <person name="Morin E."/>
            <person name="Chen J."/>
            <person name="Kohler A."/>
            <person name="Krizsan K."/>
            <person name="Balestrini R."/>
            <person name="Da Silva C."/>
            <person name="Montanini B."/>
            <person name="Hainaut M."/>
            <person name="Levati E."/>
            <person name="Barry K.W."/>
            <person name="Belfiori B."/>
            <person name="Cichocki N."/>
            <person name="Clum A."/>
            <person name="Dockter R.B."/>
            <person name="Fauchery L."/>
            <person name="Guy J."/>
            <person name="Iotti M."/>
            <person name="Le Tacon F."/>
            <person name="Lindquist E.A."/>
            <person name="Lipzen A."/>
            <person name="Malagnac F."/>
            <person name="Mello A."/>
            <person name="Molinier V."/>
            <person name="Miyauchi S."/>
            <person name="Poulain J."/>
            <person name="Riccioni C."/>
            <person name="Rubini A."/>
            <person name="Sitrit Y."/>
            <person name="Splivallo R."/>
            <person name="Traeger S."/>
            <person name="Wang M."/>
            <person name="Zifcakova L."/>
            <person name="Wipf D."/>
            <person name="Zambonelli A."/>
            <person name="Paolocci F."/>
            <person name="Nowrousian M."/>
            <person name="Ottonello S."/>
            <person name="Baldrian P."/>
            <person name="Spatafora J.W."/>
            <person name="Henrissat B."/>
            <person name="Nagy L.G."/>
            <person name="Aury J.M."/>
            <person name="Wincker P."/>
            <person name="Grigoriev I.V."/>
            <person name="Bonfante P."/>
            <person name="Martin F.M."/>
        </authorList>
    </citation>
    <scope>NUCLEOTIDE SEQUENCE [LARGE SCALE GENOMIC DNA]</scope>
    <source>
        <strain evidence="2 3">RN42</strain>
    </source>
</reference>
<gene>
    <name evidence="2" type="ORF">BJ508DRAFT_315683</name>
</gene>
<evidence type="ECO:0000256" key="1">
    <source>
        <dbReference type="SAM" id="MobiDB-lite"/>
    </source>
</evidence>
<keyword evidence="3" id="KW-1185">Reference proteome</keyword>
<dbReference type="EMBL" id="ML119938">
    <property type="protein sequence ID" value="RPA71370.1"/>
    <property type="molecule type" value="Genomic_DNA"/>
</dbReference>
<accession>A0A3N4HH17</accession>
<feature type="region of interest" description="Disordered" evidence="1">
    <location>
        <begin position="47"/>
        <end position="71"/>
    </location>
</feature>
<feature type="region of interest" description="Disordered" evidence="1">
    <location>
        <begin position="161"/>
        <end position="180"/>
    </location>
</feature>
<evidence type="ECO:0000313" key="3">
    <source>
        <dbReference type="Proteomes" id="UP000275078"/>
    </source>
</evidence>
<evidence type="ECO:0000313" key="2">
    <source>
        <dbReference type="EMBL" id="RPA71370.1"/>
    </source>
</evidence>
<organism evidence="2 3">
    <name type="scientific">Ascobolus immersus RN42</name>
    <dbReference type="NCBI Taxonomy" id="1160509"/>
    <lineage>
        <taxon>Eukaryota</taxon>
        <taxon>Fungi</taxon>
        <taxon>Dikarya</taxon>
        <taxon>Ascomycota</taxon>
        <taxon>Pezizomycotina</taxon>
        <taxon>Pezizomycetes</taxon>
        <taxon>Pezizales</taxon>
        <taxon>Ascobolaceae</taxon>
        <taxon>Ascobolus</taxon>
    </lineage>
</organism>
<protein>
    <submittedName>
        <fullName evidence="2">Uncharacterized protein</fullName>
    </submittedName>
</protein>
<dbReference type="Proteomes" id="UP000275078">
    <property type="component" value="Unassembled WGS sequence"/>
</dbReference>
<feature type="compositionally biased region" description="Basic and acidic residues" evidence="1">
    <location>
        <begin position="55"/>
        <end position="69"/>
    </location>
</feature>
<proteinExistence type="predicted"/>
<dbReference type="AlphaFoldDB" id="A0A3N4HH17"/>